<dbReference type="Proteomes" id="UP000198862">
    <property type="component" value="Unassembled WGS sequence"/>
</dbReference>
<dbReference type="STRING" id="1123010.SAMN02745724_03668"/>
<proteinExistence type="predicted"/>
<name>A0A1I1PYH0_9GAMM</name>
<feature type="chain" id="PRO_5011589092" evidence="1">
    <location>
        <begin position="22"/>
        <end position="105"/>
    </location>
</feature>
<feature type="signal peptide" evidence="1">
    <location>
        <begin position="1"/>
        <end position="21"/>
    </location>
</feature>
<keyword evidence="1" id="KW-0732">Signal</keyword>
<evidence type="ECO:0000313" key="2">
    <source>
        <dbReference type="EMBL" id="SFD14941.1"/>
    </source>
</evidence>
<reference evidence="2 3" key="1">
    <citation type="submission" date="2016-10" db="EMBL/GenBank/DDBJ databases">
        <authorList>
            <person name="de Groot N.N."/>
        </authorList>
    </citation>
    <scope>NUCLEOTIDE SEQUENCE [LARGE SCALE GENOMIC DNA]</scope>
    <source>
        <strain evidence="2 3">DSM 6059</strain>
    </source>
</reference>
<dbReference type="AlphaFoldDB" id="A0A1I1PYH0"/>
<evidence type="ECO:0000256" key="1">
    <source>
        <dbReference type="SAM" id="SignalP"/>
    </source>
</evidence>
<gene>
    <name evidence="2" type="ORF">SAMN02745724_03668</name>
</gene>
<keyword evidence="3" id="KW-1185">Reference proteome</keyword>
<evidence type="ECO:0000313" key="3">
    <source>
        <dbReference type="Proteomes" id="UP000198862"/>
    </source>
</evidence>
<organism evidence="2 3">
    <name type="scientific">Pseudoalteromonas denitrificans DSM 6059</name>
    <dbReference type="NCBI Taxonomy" id="1123010"/>
    <lineage>
        <taxon>Bacteria</taxon>
        <taxon>Pseudomonadati</taxon>
        <taxon>Pseudomonadota</taxon>
        <taxon>Gammaproteobacteria</taxon>
        <taxon>Alteromonadales</taxon>
        <taxon>Pseudoalteromonadaceae</taxon>
        <taxon>Pseudoalteromonas</taxon>
    </lineage>
</organism>
<dbReference type="EMBL" id="FOLO01000036">
    <property type="protein sequence ID" value="SFD14941.1"/>
    <property type="molecule type" value="Genomic_DNA"/>
</dbReference>
<sequence>MKSLKTLFLFILSLTASSVMADNSAQHTSKASKHSVLAVTHGLASTAKIASATIAVPLVIVGSASLSVGTSIATSAISHGPLEITETTITKDPAPNMAMQLTKEQ</sequence>
<accession>A0A1I1PYH0</accession>
<dbReference type="OrthoDB" id="6336093at2"/>
<dbReference type="RefSeq" id="WP_091987908.1">
    <property type="nucleotide sequence ID" value="NZ_FOLO01000036.1"/>
</dbReference>
<protein>
    <submittedName>
        <fullName evidence="2">Uncharacterized protein</fullName>
    </submittedName>
</protein>